<proteinExistence type="evidence at transcript level"/>
<sequence length="200" mass="22589">MITEAQHGFLKGRSVESNLCSFLNFSAPIVSNRGQVDAIYFDMSKAFDRVSHDLLLQKLALHGFSPHLCAWFSSYIKDRRNSVRVEESYSDEFVSKSGVPQGSILGPVLFILFINDIVSCVSDAKILLFADDVKLFLSVRSVLDCTRLQADIEHVSNWCFKDHLSFNPEKTKHIVLSRKRELISFSYNLEGALIPRVSSP</sequence>
<evidence type="ECO:0000313" key="2">
    <source>
        <dbReference type="EMBL" id="JAA67404.1"/>
    </source>
</evidence>
<dbReference type="InterPro" id="IPR000477">
    <property type="entry name" value="RT_dom"/>
</dbReference>
<dbReference type="CDD" id="cd01650">
    <property type="entry name" value="RT_nLTR_like"/>
    <property type="match status" value="1"/>
</dbReference>
<evidence type="ECO:0000259" key="1">
    <source>
        <dbReference type="PROSITE" id="PS50878"/>
    </source>
</evidence>
<dbReference type="SUPFAM" id="SSF56672">
    <property type="entry name" value="DNA/RNA polymerases"/>
    <property type="match status" value="1"/>
</dbReference>
<reference evidence="2" key="1">
    <citation type="submission" date="2012-12" db="EMBL/GenBank/DDBJ databases">
        <title>Identification and characterization of a phenylalanine ammonia-lyase gene family in Isatis indigotica Fort.</title>
        <authorList>
            <person name="Liu Q."/>
            <person name="Chen J."/>
            <person name="Zhou X."/>
            <person name="Di P."/>
            <person name="Xiao Y."/>
            <person name="Xuan H."/>
            <person name="Zhang L."/>
            <person name="Chen W."/>
        </authorList>
    </citation>
    <scope>NUCLEOTIDE SEQUENCE</scope>
    <source>
        <tissue evidence="2">Salivary gland</tissue>
    </source>
</reference>
<dbReference type="Pfam" id="PF00078">
    <property type="entry name" value="RVT_1"/>
    <property type="match status" value="1"/>
</dbReference>
<organism evidence="2">
    <name type="scientific">Ixodes ricinus</name>
    <name type="common">Common tick</name>
    <name type="synonym">Acarus ricinus</name>
    <dbReference type="NCBI Taxonomy" id="34613"/>
    <lineage>
        <taxon>Eukaryota</taxon>
        <taxon>Metazoa</taxon>
        <taxon>Ecdysozoa</taxon>
        <taxon>Arthropoda</taxon>
        <taxon>Chelicerata</taxon>
        <taxon>Arachnida</taxon>
        <taxon>Acari</taxon>
        <taxon>Parasitiformes</taxon>
        <taxon>Ixodida</taxon>
        <taxon>Ixodoidea</taxon>
        <taxon>Ixodidae</taxon>
        <taxon>Ixodinae</taxon>
        <taxon>Ixodes</taxon>
    </lineage>
</organism>
<feature type="domain" description="Reverse transcriptase" evidence="1">
    <location>
        <begin position="1"/>
        <end position="189"/>
    </location>
</feature>
<dbReference type="EMBL" id="GADI01006404">
    <property type="protein sequence ID" value="JAA67404.1"/>
    <property type="molecule type" value="mRNA"/>
</dbReference>
<dbReference type="InterPro" id="IPR043502">
    <property type="entry name" value="DNA/RNA_pol_sf"/>
</dbReference>
<dbReference type="PANTHER" id="PTHR33332">
    <property type="entry name" value="REVERSE TRANSCRIPTASE DOMAIN-CONTAINING PROTEIN"/>
    <property type="match status" value="1"/>
</dbReference>
<dbReference type="AlphaFoldDB" id="A0A0K8RAA5"/>
<dbReference type="PROSITE" id="PS50878">
    <property type="entry name" value="RT_POL"/>
    <property type="match status" value="1"/>
</dbReference>
<protein>
    <submittedName>
        <fullName evidence="2">Putative rte ele1 orf1-h 1e-60-j 4</fullName>
    </submittedName>
</protein>
<accession>A0A0K8RAA5</accession>
<dbReference type="GO" id="GO:0071897">
    <property type="term" value="P:DNA biosynthetic process"/>
    <property type="evidence" value="ECO:0007669"/>
    <property type="project" value="UniProtKB-ARBA"/>
</dbReference>
<name>A0A0K8RAA5_IXORI</name>